<evidence type="ECO:0000256" key="1">
    <source>
        <dbReference type="ARBA" id="ARBA00004141"/>
    </source>
</evidence>
<dbReference type="PANTHER" id="PTHR18945">
    <property type="entry name" value="NEUROTRANSMITTER GATED ION CHANNEL"/>
    <property type="match status" value="1"/>
</dbReference>
<feature type="domain" description="Neurotransmitter-gated ion-channel transmembrane" evidence="8">
    <location>
        <begin position="220"/>
        <end position="338"/>
    </location>
</feature>
<dbReference type="InterPro" id="IPR006202">
    <property type="entry name" value="Neur_chan_lig-bd"/>
</dbReference>
<protein>
    <recommendedName>
        <fullName evidence="10">Neurotransmitter-gated ion-channel ligand-binding domain-containing protein</fullName>
    </recommendedName>
</protein>
<reference evidence="9" key="1">
    <citation type="submission" date="2015-07" db="EMBL/GenBank/DDBJ databases">
        <title>MeaNS - Measles Nucleotide Surveillance Program.</title>
        <authorList>
            <person name="Tran T."/>
            <person name="Druce J."/>
        </authorList>
    </citation>
    <scope>NUCLEOTIDE SEQUENCE</scope>
    <source>
        <strain evidence="9">UCB-OBI-ISO-001</strain>
        <tissue evidence="9">Gonad</tissue>
    </source>
</reference>
<feature type="region of interest" description="Disordered" evidence="5">
    <location>
        <begin position="307"/>
        <end position="327"/>
    </location>
</feature>
<evidence type="ECO:0000259" key="8">
    <source>
        <dbReference type="Pfam" id="PF02932"/>
    </source>
</evidence>
<dbReference type="Gene3D" id="1.20.58.390">
    <property type="entry name" value="Neurotransmitter-gated ion-channel transmembrane domain"/>
    <property type="match status" value="1"/>
</dbReference>
<dbReference type="Gene3D" id="2.70.170.10">
    <property type="entry name" value="Neurotransmitter-gated ion-channel ligand-binding domain"/>
    <property type="match status" value="1"/>
</dbReference>
<evidence type="ECO:0000256" key="5">
    <source>
        <dbReference type="SAM" id="MobiDB-lite"/>
    </source>
</evidence>
<keyword evidence="4 6" id="KW-0472">Membrane</keyword>
<evidence type="ECO:0000256" key="4">
    <source>
        <dbReference type="ARBA" id="ARBA00023136"/>
    </source>
</evidence>
<dbReference type="InterPro" id="IPR006201">
    <property type="entry name" value="Neur_channel"/>
</dbReference>
<organism evidence="9">
    <name type="scientific">Octopus bimaculoides</name>
    <name type="common">California two-spotted octopus</name>
    <dbReference type="NCBI Taxonomy" id="37653"/>
    <lineage>
        <taxon>Eukaryota</taxon>
        <taxon>Metazoa</taxon>
        <taxon>Spiralia</taxon>
        <taxon>Lophotrochozoa</taxon>
        <taxon>Mollusca</taxon>
        <taxon>Cephalopoda</taxon>
        <taxon>Coleoidea</taxon>
        <taxon>Octopodiformes</taxon>
        <taxon>Octopoda</taxon>
        <taxon>Incirrata</taxon>
        <taxon>Octopodidae</taxon>
        <taxon>Octopus</taxon>
    </lineage>
</organism>
<dbReference type="GO" id="GO:0005230">
    <property type="term" value="F:extracellular ligand-gated monoatomic ion channel activity"/>
    <property type="evidence" value="ECO:0007669"/>
    <property type="project" value="InterPro"/>
</dbReference>
<gene>
    <name evidence="9" type="ORF">OCBIM_22030842mg</name>
</gene>
<dbReference type="InterPro" id="IPR036719">
    <property type="entry name" value="Neuro-gated_channel_TM_sf"/>
</dbReference>
<evidence type="ECO:0000256" key="6">
    <source>
        <dbReference type="SAM" id="Phobius"/>
    </source>
</evidence>
<evidence type="ECO:0000256" key="2">
    <source>
        <dbReference type="ARBA" id="ARBA00022692"/>
    </source>
</evidence>
<dbReference type="OrthoDB" id="6097796at2759"/>
<feature type="transmembrane region" description="Helical" evidence="6">
    <location>
        <begin position="216"/>
        <end position="238"/>
    </location>
</feature>
<feature type="transmembrane region" description="Helical" evidence="6">
    <location>
        <begin position="274"/>
        <end position="301"/>
    </location>
</feature>
<dbReference type="InterPro" id="IPR038050">
    <property type="entry name" value="Neuro_actylchol_rec"/>
</dbReference>
<feature type="domain" description="Neurotransmitter-gated ion-channel ligand-binding" evidence="7">
    <location>
        <begin position="14"/>
        <end position="169"/>
    </location>
</feature>
<dbReference type="Pfam" id="PF02931">
    <property type="entry name" value="Neur_chan_LBD"/>
    <property type="match status" value="1"/>
</dbReference>
<keyword evidence="2 6" id="KW-0812">Transmembrane</keyword>
<dbReference type="InterPro" id="IPR036734">
    <property type="entry name" value="Neur_chan_lig-bd_sf"/>
</dbReference>
<dbReference type="GO" id="GO:0004888">
    <property type="term" value="F:transmembrane signaling receptor activity"/>
    <property type="evidence" value="ECO:0007669"/>
    <property type="project" value="InterPro"/>
</dbReference>
<dbReference type="InterPro" id="IPR006029">
    <property type="entry name" value="Neurotrans-gated_channel_TM"/>
</dbReference>
<accession>A0A0L8GN14</accession>
<dbReference type="CDD" id="cd19051">
    <property type="entry name" value="LGIC_TM_cation"/>
    <property type="match status" value="1"/>
</dbReference>
<keyword evidence="3 6" id="KW-1133">Transmembrane helix</keyword>
<feature type="transmembrane region" description="Helical" evidence="6">
    <location>
        <begin position="244"/>
        <end position="262"/>
    </location>
</feature>
<dbReference type="SUPFAM" id="SSF90112">
    <property type="entry name" value="Neurotransmitter-gated ion-channel transmembrane pore"/>
    <property type="match status" value="1"/>
</dbReference>
<dbReference type="Pfam" id="PF02932">
    <property type="entry name" value="Neur_chan_memb"/>
    <property type="match status" value="1"/>
</dbReference>
<name>A0A0L8GN14_OCTBM</name>
<comment type="subcellular location">
    <subcellularLocation>
        <location evidence="1">Membrane</location>
        <topology evidence="1">Multi-pass membrane protein</topology>
    </subcellularLocation>
</comment>
<sequence>MILIVNSNPTHEDEERLKKTLLLNYRKDIRPVTNLLTSVDINASLILHTLYDLDFVNNLLKARYVIMPRWTDEYLTWNPLEYNNITHIYIPRDLIWTPSLLMCNSVNEQDDSNINREVYVHYNGTVELWSLKYIETYCQVNAYTYPFDDQKCKIQMCVGLHSPDETRLKTICYWNMKFTESYKWDIHFSGKANGINSQSSHASVVMQLRRKLTVGIIAKLIPTVMMTILTVFVFLLPPESGEKVSLAMTIFLTNIVYLVQLDKNTPKNSKYPPLLMLYLMLLSMLSGIVTLGSVVISKLYVNQQSQKKESSPTDGKKNKSQTNDVRDISTISTAQSETVIKDELQAVEHQDELFIKLDTTFTVDIIDDIESSWKALRDATQCASVDVLGLPVQHCVIPIFSSNRETQLTDKSDILKRWKDHFEAVLNSTSVTNDDAIISVPQHTEMPELSQETIFMEVVNLLNRSLLVKHTAGIPSLLESTSIVDRNIRRNCMASS</sequence>
<proteinExistence type="predicted"/>
<evidence type="ECO:0000313" key="9">
    <source>
        <dbReference type="EMBL" id="KOF78396.1"/>
    </source>
</evidence>
<feature type="compositionally biased region" description="Basic and acidic residues" evidence="5">
    <location>
        <begin position="307"/>
        <end position="317"/>
    </location>
</feature>
<dbReference type="GO" id="GO:0016020">
    <property type="term" value="C:membrane"/>
    <property type="evidence" value="ECO:0007669"/>
    <property type="project" value="UniProtKB-SubCell"/>
</dbReference>
<evidence type="ECO:0000259" key="7">
    <source>
        <dbReference type="Pfam" id="PF02931"/>
    </source>
</evidence>
<evidence type="ECO:0008006" key="10">
    <source>
        <dbReference type="Google" id="ProtNLM"/>
    </source>
</evidence>
<dbReference type="STRING" id="37653.A0A0L8GN14"/>
<dbReference type="AlphaFoldDB" id="A0A0L8GN14"/>
<dbReference type="SUPFAM" id="SSF63712">
    <property type="entry name" value="Nicotinic receptor ligand binding domain-like"/>
    <property type="match status" value="1"/>
</dbReference>
<evidence type="ECO:0000256" key="3">
    <source>
        <dbReference type="ARBA" id="ARBA00022989"/>
    </source>
</evidence>
<dbReference type="CDD" id="cd18989">
    <property type="entry name" value="LGIC_ECD_cation"/>
    <property type="match status" value="1"/>
</dbReference>
<dbReference type="EMBL" id="KQ421110">
    <property type="protein sequence ID" value="KOF78396.1"/>
    <property type="molecule type" value="Genomic_DNA"/>
</dbReference>